<dbReference type="Gene3D" id="3.30.70.1060">
    <property type="entry name" value="Dimeric alpha+beta barrel"/>
    <property type="match status" value="1"/>
</dbReference>
<dbReference type="Pfam" id="PF03795">
    <property type="entry name" value="YCII"/>
    <property type="match status" value="1"/>
</dbReference>
<reference evidence="3 4" key="1">
    <citation type="submission" date="2016-10" db="EMBL/GenBank/DDBJ databases">
        <authorList>
            <person name="de Groot N.N."/>
        </authorList>
    </citation>
    <scope>NUCLEOTIDE SEQUENCE [LARGE SCALE GENOMIC DNA]</scope>
    <source>
        <strain evidence="3 4">DSM 43941</strain>
    </source>
</reference>
<feature type="domain" description="YCII-related" evidence="2">
    <location>
        <begin position="44"/>
        <end position="153"/>
    </location>
</feature>
<dbReference type="AlphaFoldDB" id="A0A1H1ZE51"/>
<dbReference type="SUPFAM" id="SSF54909">
    <property type="entry name" value="Dimeric alpha+beta barrel"/>
    <property type="match status" value="1"/>
</dbReference>
<name>A0A1H1ZE51_9ACTN</name>
<keyword evidence="4" id="KW-1185">Reference proteome</keyword>
<dbReference type="STRING" id="113562.SAMN04489716_3273"/>
<accession>A0A1H1ZE51</accession>
<dbReference type="InterPro" id="IPR011008">
    <property type="entry name" value="Dimeric_a/b-barrel"/>
</dbReference>
<comment type="similarity">
    <text evidence="1">Belongs to the YciI family.</text>
</comment>
<evidence type="ECO:0000256" key="1">
    <source>
        <dbReference type="ARBA" id="ARBA00007689"/>
    </source>
</evidence>
<proteinExistence type="inferred from homology"/>
<evidence type="ECO:0000313" key="4">
    <source>
        <dbReference type="Proteomes" id="UP000198688"/>
    </source>
</evidence>
<evidence type="ECO:0000259" key="2">
    <source>
        <dbReference type="Pfam" id="PF03795"/>
    </source>
</evidence>
<sequence length="156" mass="17162">MNKFRHAGSSGPGPFVNRVKDALGDGLRDRIDEMGSDDHGSDTMRYLMLVCIDPDFTPGADDGAPDVDDWAGEMDGKGIRLMGDRTRPASAATTVRVRNREVLITDGPYIETKDVIAGFDVLECDDLDQAIEVASKHPMAWSGVIELRPVWPWDED</sequence>
<dbReference type="EMBL" id="LT629758">
    <property type="protein sequence ID" value="SDT31923.1"/>
    <property type="molecule type" value="Genomic_DNA"/>
</dbReference>
<gene>
    <name evidence="3" type="ORF">SAMN04489716_3273</name>
</gene>
<dbReference type="PANTHER" id="PTHR35174:SF3">
    <property type="entry name" value="BLL7171 PROTEIN"/>
    <property type="match status" value="1"/>
</dbReference>
<evidence type="ECO:0000313" key="3">
    <source>
        <dbReference type="EMBL" id="SDT31923.1"/>
    </source>
</evidence>
<protein>
    <submittedName>
        <fullName evidence="3">Uncharacterized conserved protein</fullName>
    </submittedName>
</protein>
<dbReference type="PANTHER" id="PTHR35174">
    <property type="entry name" value="BLL7171 PROTEIN-RELATED"/>
    <property type="match status" value="1"/>
</dbReference>
<dbReference type="InterPro" id="IPR005545">
    <property type="entry name" value="YCII"/>
</dbReference>
<dbReference type="Proteomes" id="UP000198688">
    <property type="component" value="Chromosome I"/>
</dbReference>
<organism evidence="3 4">
    <name type="scientific">Actinoplanes derwentensis</name>
    <dbReference type="NCBI Taxonomy" id="113562"/>
    <lineage>
        <taxon>Bacteria</taxon>
        <taxon>Bacillati</taxon>
        <taxon>Actinomycetota</taxon>
        <taxon>Actinomycetes</taxon>
        <taxon>Micromonosporales</taxon>
        <taxon>Micromonosporaceae</taxon>
        <taxon>Actinoplanes</taxon>
    </lineage>
</organism>